<comment type="cofactor">
    <cofactor evidence="1">
        <name>L-ascorbate</name>
        <dbReference type="ChEBI" id="CHEBI:38290"/>
    </cofactor>
</comment>
<dbReference type="InterPro" id="IPR027443">
    <property type="entry name" value="IPNS-like_sf"/>
</dbReference>
<dbReference type="EnsemblPlants" id="OPUNC08G13120.1">
    <property type="protein sequence ID" value="OPUNC08G13120.1"/>
    <property type="gene ID" value="OPUNC08G13120"/>
</dbReference>
<dbReference type="STRING" id="4537.A0A0E0LUX1"/>
<evidence type="ECO:0000256" key="6">
    <source>
        <dbReference type="ARBA" id="ARBA00023004"/>
    </source>
</evidence>
<keyword evidence="4" id="KW-0223">Dioxygenase</keyword>
<dbReference type="Pfam" id="PF14226">
    <property type="entry name" value="DIOX_N"/>
    <property type="match status" value="1"/>
</dbReference>
<evidence type="ECO:0000256" key="2">
    <source>
        <dbReference type="ARBA" id="ARBA00008056"/>
    </source>
</evidence>
<dbReference type="eggNOG" id="KOG0143">
    <property type="taxonomic scope" value="Eukaryota"/>
</dbReference>
<reference evidence="12" key="1">
    <citation type="submission" date="2015-04" db="UniProtKB">
        <authorList>
            <consortium name="EnsemblPlants"/>
        </authorList>
    </citation>
    <scope>IDENTIFICATION</scope>
</reference>
<evidence type="ECO:0000313" key="12">
    <source>
        <dbReference type="EnsemblPlants" id="OPUNC08G13120.1"/>
    </source>
</evidence>
<dbReference type="HOGENOM" id="CLU_010119_3_1_1"/>
<dbReference type="InterPro" id="IPR005123">
    <property type="entry name" value="Oxoglu/Fe-dep_dioxygenase_dom"/>
</dbReference>
<evidence type="ECO:0000256" key="7">
    <source>
        <dbReference type="ARBA" id="ARBA00054658"/>
    </source>
</evidence>
<dbReference type="InterPro" id="IPR026992">
    <property type="entry name" value="DIOX_N"/>
</dbReference>
<evidence type="ECO:0000256" key="1">
    <source>
        <dbReference type="ARBA" id="ARBA00001961"/>
    </source>
</evidence>
<evidence type="ECO:0000256" key="9">
    <source>
        <dbReference type="ARBA" id="ARBA00076740"/>
    </source>
</evidence>
<dbReference type="Gramene" id="OPUNC08G13120.1">
    <property type="protein sequence ID" value="OPUNC08G13120.1"/>
    <property type="gene ID" value="OPUNC08G13120"/>
</dbReference>
<dbReference type="FunFam" id="2.60.120.330:FF:000017">
    <property type="entry name" value="2-oxoglutarate-dependent dioxygenase DAO"/>
    <property type="match status" value="1"/>
</dbReference>
<evidence type="ECO:0000259" key="11">
    <source>
        <dbReference type="PROSITE" id="PS51471"/>
    </source>
</evidence>
<dbReference type="EnsemblPlants" id="OPUNC08G13030.1">
    <property type="protein sequence ID" value="OPUNC08G13030.1"/>
    <property type="gene ID" value="OPUNC08G13030"/>
</dbReference>
<dbReference type="GO" id="GO:0046872">
    <property type="term" value="F:metal ion binding"/>
    <property type="evidence" value="ECO:0007669"/>
    <property type="project" value="UniProtKB-KW"/>
</dbReference>
<dbReference type="Pfam" id="PF03171">
    <property type="entry name" value="2OG-FeII_Oxy"/>
    <property type="match status" value="1"/>
</dbReference>
<feature type="domain" description="Fe2OG dioxygenase" evidence="11">
    <location>
        <begin position="157"/>
        <end position="259"/>
    </location>
</feature>
<dbReference type="OMA" id="MGNEERF"/>
<proteinExistence type="inferred from homology"/>
<evidence type="ECO:0000256" key="5">
    <source>
        <dbReference type="ARBA" id="ARBA00023002"/>
    </source>
</evidence>
<keyword evidence="6 10" id="KW-0408">Iron</keyword>
<dbReference type="AlphaFoldDB" id="A0A0E0LUX1"/>
<reference evidence="12" key="2">
    <citation type="submission" date="2018-05" db="EMBL/GenBank/DDBJ databases">
        <title>OpunRS2 (Oryza punctata Reference Sequence Version 2).</title>
        <authorList>
            <person name="Zhang J."/>
            <person name="Kudrna D."/>
            <person name="Lee S."/>
            <person name="Talag J."/>
            <person name="Welchert J."/>
            <person name="Wing R.A."/>
        </authorList>
    </citation>
    <scope>NUCLEOTIDE SEQUENCE [LARGE SCALE GENOMIC DNA]</scope>
</reference>
<sequence>MAILKVDLRCLQPGTPGWEAARAAMTASMVSHGCVVVAHGEVGPELREALFGRAVREVFALPAETKQRIVSTLGPYMGYASNTGGMNWESLRVNNAADAGRVREFAGLLWPDGNPEFCDTIVSFAKKMTELERTVEKMILEGVGVREDHISSHLDAHEDGVRLSRYGPPPDAASALSMRAHRDDTMISIIVQHEVEGLEVQASDSSWHTVPPEPDTVALIAGELFTVVTNGRVPACVHRVRTPSHRERLVALFTTRCKGGTVVSAMDELVDGDHPLAYKPCKEDEYVQFRHSEEGSKFSDPLKAFCGVVDAAE</sequence>
<name>A0A0E0LUX1_ORYPU</name>
<dbReference type="Proteomes" id="UP000026962">
    <property type="component" value="Chromosome 8"/>
</dbReference>
<accession>A0A0E0LUX1</accession>
<dbReference type="SUPFAM" id="SSF51197">
    <property type="entry name" value="Clavaminate synthase-like"/>
    <property type="match status" value="1"/>
</dbReference>
<dbReference type="InterPro" id="IPR044861">
    <property type="entry name" value="IPNS-like_FE2OG_OXY"/>
</dbReference>
<dbReference type="GO" id="GO:0051213">
    <property type="term" value="F:dioxygenase activity"/>
    <property type="evidence" value="ECO:0007669"/>
    <property type="project" value="UniProtKB-KW"/>
</dbReference>
<keyword evidence="13" id="KW-1185">Reference proteome</keyword>
<comment type="similarity">
    <text evidence="2 10">Belongs to the iron/ascorbate-dependent oxidoreductase family.</text>
</comment>
<protein>
    <recommendedName>
        <fullName evidence="8">2-oxoglutarate-dependent dioxygenase DAO</fullName>
    </recommendedName>
    <alternativeName>
        <fullName evidence="9">Protein DIOXYGENASE FOR AUXIN OXIDATION</fullName>
    </alternativeName>
</protein>
<dbReference type="Gramene" id="OPUNC08G13030.1">
    <property type="protein sequence ID" value="OPUNC08G13030.1"/>
    <property type="gene ID" value="OPUNC08G13030"/>
</dbReference>
<evidence type="ECO:0000256" key="10">
    <source>
        <dbReference type="RuleBase" id="RU003682"/>
    </source>
</evidence>
<evidence type="ECO:0000256" key="8">
    <source>
        <dbReference type="ARBA" id="ARBA00074102"/>
    </source>
</evidence>
<dbReference type="PROSITE" id="PS51471">
    <property type="entry name" value="FE2OG_OXY"/>
    <property type="match status" value="1"/>
</dbReference>
<evidence type="ECO:0000256" key="3">
    <source>
        <dbReference type="ARBA" id="ARBA00022723"/>
    </source>
</evidence>
<keyword evidence="3 10" id="KW-0479">Metal-binding</keyword>
<evidence type="ECO:0000313" key="13">
    <source>
        <dbReference type="Proteomes" id="UP000026962"/>
    </source>
</evidence>
<dbReference type="PANTHER" id="PTHR47990">
    <property type="entry name" value="2-OXOGLUTARATE (2OG) AND FE(II)-DEPENDENT OXYGENASE SUPERFAMILY PROTEIN-RELATED"/>
    <property type="match status" value="1"/>
</dbReference>
<evidence type="ECO:0000256" key="4">
    <source>
        <dbReference type="ARBA" id="ARBA00022964"/>
    </source>
</evidence>
<keyword evidence="5 10" id="KW-0560">Oxidoreductase</keyword>
<organism evidence="12">
    <name type="scientific">Oryza punctata</name>
    <name type="common">Red rice</name>
    <dbReference type="NCBI Taxonomy" id="4537"/>
    <lineage>
        <taxon>Eukaryota</taxon>
        <taxon>Viridiplantae</taxon>
        <taxon>Streptophyta</taxon>
        <taxon>Embryophyta</taxon>
        <taxon>Tracheophyta</taxon>
        <taxon>Spermatophyta</taxon>
        <taxon>Magnoliopsida</taxon>
        <taxon>Liliopsida</taxon>
        <taxon>Poales</taxon>
        <taxon>Poaceae</taxon>
        <taxon>BOP clade</taxon>
        <taxon>Oryzoideae</taxon>
        <taxon>Oryzeae</taxon>
        <taxon>Oryzinae</taxon>
        <taxon>Oryza</taxon>
    </lineage>
</organism>
<dbReference type="Gene3D" id="2.60.120.330">
    <property type="entry name" value="B-lactam Antibiotic, Isopenicillin N Synthase, Chain"/>
    <property type="match status" value="1"/>
</dbReference>
<dbReference type="InterPro" id="IPR050231">
    <property type="entry name" value="Iron_ascorbate_oxido_reductase"/>
</dbReference>
<comment type="function">
    <text evidence="7">2-oxoglutarate-dependent dioxygenase essential for auxin catabolism and maintenance of auxin homeostasis in reproductive organs. Catalyzes the irreversible oxidation of indole-3-acetic acid (IAA) to the biologically inactive 2-oxoindole-3-acetic acid (OxIAA).</text>
</comment>